<dbReference type="EMBL" id="JAMSHJ010000007">
    <property type="protein sequence ID" value="KAI5391919.1"/>
    <property type="molecule type" value="Genomic_DNA"/>
</dbReference>
<accession>A0A9D4VX27</accession>
<name>A0A9D4VX27_PEA</name>
<keyword evidence="1" id="KW-0732">Signal</keyword>
<protein>
    <recommendedName>
        <fullName evidence="4">Thionin related (TAP1)</fullName>
    </recommendedName>
</protein>
<dbReference type="Proteomes" id="UP001058974">
    <property type="component" value="Chromosome 7"/>
</dbReference>
<dbReference type="OrthoDB" id="1431255at2759"/>
<evidence type="ECO:0000313" key="2">
    <source>
        <dbReference type="EMBL" id="KAI5391919.1"/>
    </source>
</evidence>
<dbReference type="Gramene" id="Psat07G0664300-T1">
    <property type="protein sequence ID" value="KAI5391919.1"/>
    <property type="gene ID" value="KIW84_076643"/>
</dbReference>
<reference evidence="2 3" key="1">
    <citation type="journal article" date="2022" name="Nat. Genet.">
        <title>Improved pea reference genome and pan-genome highlight genomic features and evolutionary characteristics.</title>
        <authorList>
            <person name="Yang T."/>
            <person name="Liu R."/>
            <person name="Luo Y."/>
            <person name="Hu S."/>
            <person name="Wang D."/>
            <person name="Wang C."/>
            <person name="Pandey M.K."/>
            <person name="Ge S."/>
            <person name="Xu Q."/>
            <person name="Li N."/>
            <person name="Li G."/>
            <person name="Huang Y."/>
            <person name="Saxena R.K."/>
            <person name="Ji Y."/>
            <person name="Li M."/>
            <person name="Yan X."/>
            <person name="He Y."/>
            <person name="Liu Y."/>
            <person name="Wang X."/>
            <person name="Xiang C."/>
            <person name="Varshney R.K."/>
            <person name="Ding H."/>
            <person name="Gao S."/>
            <person name="Zong X."/>
        </authorList>
    </citation>
    <scope>NUCLEOTIDE SEQUENCE [LARGE SCALE GENOMIC DNA]</scope>
    <source>
        <strain evidence="2 3">cv. Zhongwan 6</strain>
    </source>
</reference>
<dbReference type="AlphaFoldDB" id="A0A9D4VX27"/>
<evidence type="ECO:0000313" key="3">
    <source>
        <dbReference type="Proteomes" id="UP001058974"/>
    </source>
</evidence>
<comment type="caution">
    <text evidence="2">The sequence shown here is derived from an EMBL/GenBank/DDBJ whole genome shotgun (WGS) entry which is preliminary data.</text>
</comment>
<feature type="signal peptide" evidence="1">
    <location>
        <begin position="1"/>
        <end position="23"/>
    </location>
</feature>
<gene>
    <name evidence="2" type="ORF">KIW84_076643</name>
</gene>
<evidence type="ECO:0008006" key="4">
    <source>
        <dbReference type="Google" id="ProtNLM"/>
    </source>
</evidence>
<keyword evidence="3" id="KW-1185">Reference proteome</keyword>
<feature type="chain" id="PRO_5039132738" description="Thionin related (TAP1)" evidence="1">
    <location>
        <begin position="24"/>
        <end position="116"/>
    </location>
</feature>
<evidence type="ECO:0000256" key="1">
    <source>
        <dbReference type="SAM" id="SignalP"/>
    </source>
</evidence>
<proteinExistence type="predicted"/>
<sequence>MAKFEMKKVMSIFFMVLLVVAQAEDSSPTSSPSKNSIGDLICIGKCAFECKRFIKNIPLLAGCVIACKLFNCRKVSSKIVYDCATKCSISKAMKVNTDIQGINVIVDSCLEACENK</sequence>
<organism evidence="2 3">
    <name type="scientific">Pisum sativum</name>
    <name type="common">Garden pea</name>
    <name type="synonym">Lathyrus oleraceus</name>
    <dbReference type="NCBI Taxonomy" id="3888"/>
    <lineage>
        <taxon>Eukaryota</taxon>
        <taxon>Viridiplantae</taxon>
        <taxon>Streptophyta</taxon>
        <taxon>Embryophyta</taxon>
        <taxon>Tracheophyta</taxon>
        <taxon>Spermatophyta</taxon>
        <taxon>Magnoliopsida</taxon>
        <taxon>eudicotyledons</taxon>
        <taxon>Gunneridae</taxon>
        <taxon>Pentapetalae</taxon>
        <taxon>rosids</taxon>
        <taxon>fabids</taxon>
        <taxon>Fabales</taxon>
        <taxon>Fabaceae</taxon>
        <taxon>Papilionoideae</taxon>
        <taxon>50 kb inversion clade</taxon>
        <taxon>NPAAA clade</taxon>
        <taxon>Hologalegina</taxon>
        <taxon>IRL clade</taxon>
        <taxon>Fabeae</taxon>
        <taxon>Lathyrus</taxon>
    </lineage>
</organism>